<feature type="zinc finger region" description="TAZ-type" evidence="4">
    <location>
        <begin position="47"/>
        <end position="133"/>
    </location>
</feature>
<evidence type="ECO:0000259" key="5">
    <source>
        <dbReference type="PROSITE" id="PS50134"/>
    </source>
</evidence>
<protein>
    <recommendedName>
        <fullName evidence="5">TAZ-type domain-containing protein</fullName>
    </recommendedName>
</protein>
<dbReference type="Proteomes" id="UP001152747">
    <property type="component" value="Unassembled WGS sequence"/>
</dbReference>
<keyword evidence="2 4" id="KW-0863">Zinc-finger</keyword>
<keyword evidence="7" id="KW-1185">Reference proteome</keyword>
<gene>
    <name evidence="6" type="ORF">CAMP_LOCUS17663</name>
</gene>
<accession>A0A9P1J1W1</accession>
<dbReference type="InterPro" id="IPR000197">
    <property type="entry name" value="Znf_TAZ"/>
</dbReference>
<dbReference type="EMBL" id="CANHGI010000006">
    <property type="protein sequence ID" value="CAI5455026.1"/>
    <property type="molecule type" value="Genomic_DNA"/>
</dbReference>
<keyword evidence="3 4" id="KW-0862">Zinc</keyword>
<dbReference type="InterPro" id="IPR035898">
    <property type="entry name" value="TAZ_dom_sf"/>
</dbReference>
<organism evidence="6 7">
    <name type="scientific">Caenorhabditis angaria</name>
    <dbReference type="NCBI Taxonomy" id="860376"/>
    <lineage>
        <taxon>Eukaryota</taxon>
        <taxon>Metazoa</taxon>
        <taxon>Ecdysozoa</taxon>
        <taxon>Nematoda</taxon>
        <taxon>Chromadorea</taxon>
        <taxon>Rhabditida</taxon>
        <taxon>Rhabditina</taxon>
        <taxon>Rhabditomorpha</taxon>
        <taxon>Rhabditoidea</taxon>
        <taxon>Rhabditidae</taxon>
        <taxon>Peloderinae</taxon>
        <taxon>Caenorhabditis</taxon>
    </lineage>
</organism>
<dbReference type="PROSITE" id="PS50134">
    <property type="entry name" value="ZF_TAZ"/>
    <property type="match status" value="1"/>
</dbReference>
<dbReference type="SUPFAM" id="SSF57933">
    <property type="entry name" value="TAZ domain"/>
    <property type="match status" value="1"/>
</dbReference>
<name>A0A9P1J1W1_9PELO</name>
<dbReference type="AlphaFoldDB" id="A0A9P1J1W1"/>
<dbReference type="Pfam" id="PF02135">
    <property type="entry name" value="zf-TAZ"/>
    <property type="match status" value="1"/>
</dbReference>
<sequence>MGNKSSSSASASKRKLIPTIEYSSTAAYVCHIIELISDENVELTSKLQIQISLLQNEISALWNTLFAMASHENYPTPRVCPLVLAVGIKTMIQHIYLCENTKKCQKDQCGYYRELLKHSRDCVDNKCQLCCKIIHLKKVVEIQETLKTLHLEEDNVSISSGFHSNVQSTLGGSTAAKAAKWHSSNELAIFSEANYDW</sequence>
<evidence type="ECO:0000256" key="3">
    <source>
        <dbReference type="ARBA" id="ARBA00022833"/>
    </source>
</evidence>
<feature type="domain" description="TAZ-type" evidence="5">
    <location>
        <begin position="47"/>
        <end position="133"/>
    </location>
</feature>
<comment type="caution">
    <text evidence="6">The sequence shown here is derived from an EMBL/GenBank/DDBJ whole genome shotgun (WGS) entry which is preliminary data.</text>
</comment>
<dbReference type="Gene3D" id="1.20.1020.10">
    <property type="entry name" value="TAZ domain"/>
    <property type="match status" value="1"/>
</dbReference>
<evidence type="ECO:0000313" key="7">
    <source>
        <dbReference type="Proteomes" id="UP001152747"/>
    </source>
</evidence>
<keyword evidence="1 4" id="KW-0479">Metal-binding</keyword>
<evidence type="ECO:0000256" key="2">
    <source>
        <dbReference type="ARBA" id="ARBA00022771"/>
    </source>
</evidence>
<evidence type="ECO:0000256" key="1">
    <source>
        <dbReference type="ARBA" id="ARBA00022723"/>
    </source>
</evidence>
<evidence type="ECO:0000313" key="6">
    <source>
        <dbReference type="EMBL" id="CAI5455026.1"/>
    </source>
</evidence>
<proteinExistence type="predicted"/>
<dbReference type="GO" id="GO:0008270">
    <property type="term" value="F:zinc ion binding"/>
    <property type="evidence" value="ECO:0007669"/>
    <property type="project" value="UniProtKB-KW"/>
</dbReference>
<evidence type="ECO:0000256" key="4">
    <source>
        <dbReference type="PROSITE-ProRule" id="PRU00203"/>
    </source>
</evidence>
<reference evidence="6" key="1">
    <citation type="submission" date="2022-11" db="EMBL/GenBank/DDBJ databases">
        <authorList>
            <person name="Kikuchi T."/>
        </authorList>
    </citation>
    <scope>NUCLEOTIDE SEQUENCE</scope>
    <source>
        <strain evidence="6">PS1010</strain>
    </source>
</reference>